<keyword evidence="1" id="KW-0812">Transmembrane</keyword>
<name>A0A8X6FUJ5_TRICU</name>
<evidence type="ECO:0000313" key="2">
    <source>
        <dbReference type="EMBL" id="GFQ89512.1"/>
    </source>
</evidence>
<dbReference type="PANTHER" id="PTHR34262:SF1">
    <property type="entry name" value="TRANSMEMBRANE PROTEIN 220"/>
    <property type="match status" value="1"/>
</dbReference>
<feature type="transmembrane region" description="Helical" evidence="1">
    <location>
        <begin position="68"/>
        <end position="86"/>
    </location>
</feature>
<comment type="caution">
    <text evidence="2">The sequence shown here is derived from an EMBL/GenBank/DDBJ whole genome shotgun (WGS) entry which is preliminary data.</text>
</comment>
<dbReference type="PANTHER" id="PTHR34262">
    <property type="entry name" value="TRANSMEMBRANE PROTEIN 220"/>
    <property type="match status" value="1"/>
</dbReference>
<dbReference type="OrthoDB" id="9924288at2759"/>
<evidence type="ECO:0000313" key="3">
    <source>
        <dbReference type="Proteomes" id="UP000887116"/>
    </source>
</evidence>
<sequence length="217" mass="24413">MEPIELKEPLNESRQCSEEDVQQVFVKKSEKQKSAESGGKIIWRGANAMMSLFFVMASGVQFNDPDPFLWVPLYGTAGILTATITIRPNLSENKIWRCAYWIHAIYCVGMFVYVLIALVAVATNPQADGSLNPLTYEEGREMAGIMITAIWLFICKQSPTISSSTEQKSTKKRSMLVASVLLLSLFPLMLWALCYSDVMSSSYISLCSDFYFDEFSF</sequence>
<dbReference type="InterPro" id="IPR029377">
    <property type="entry name" value="TMEM220"/>
</dbReference>
<evidence type="ECO:0000256" key="1">
    <source>
        <dbReference type="SAM" id="Phobius"/>
    </source>
</evidence>
<evidence type="ECO:0008006" key="4">
    <source>
        <dbReference type="Google" id="ProtNLM"/>
    </source>
</evidence>
<dbReference type="AlphaFoldDB" id="A0A8X6FUJ5"/>
<feature type="transmembrane region" description="Helical" evidence="1">
    <location>
        <begin position="142"/>
        <end position="162"/>
    </location>
</feature>
<keyword evidence="1" id="KW-1133">Transmembrane helix</keyword>
<feature type="transmembrane region" description="Helical" evidence="1">
    <location>
        <begin position="174"/>
        <end position="193"/>
    </location>
</feature>
<organism evidence="2 3">
    <name type="scientific">Trichonephila clavata</name>
    <name type="common">Joro spider</name>
    <name type="synonym">Nephila clavata</name>
    <dbReference type="NCBI Taxonomy" id="2740835"/>
    <lineage>
        <taxon>Eukaryota</taxon>
        <taxon>Metazoa</taxon>
        <taxon>Ecdysozoa</taxon>
        <taxon>Arthropoda</taxon>
        <taxon>Chelicerata</taxon>
        <taxon>Arachnida</taxon>
        <taxon>Araneae</taxon>
        <taxon>Araneomorphae</taxon>
        <taxon>Entelegynae</taxon>
        <taxon>Araneoidea</taxon>
        <taxon>Nephilidae</taxon>
        <taxon>Trichonephila</taxon>
    </lineage>
</organism>
<feature type="transmembrane region" description="Helical" evidence="1">
    <location>
        <begin position="98"/>
        <end position="122"/>
    </location>
</feature>
<reference evidence="2" key="1">
    <citation type="submission" date="2020-07" db="EMBL/GenBank/DDBJ databases">
        <title>Multicomponent nature underlies the extraordinary mechanical properties of spider dragline silk.</title>
        <authorList>
            <person name="Kono N."/>
            <person name="Nakamura H."/>
            <person name="Mori M."/>
            <person name="Yoshida Y."/>
            <person name="Ohtoshi R."/>
            <person name="Malay A.D."/>
            <person name="Moran D.A.P."/>
            <person name="Tomita M."/>
            <person name="Numata K."/>
            <person name="Arakawa K."/>
        </authorList>
    </citation>
    <scope>NUCLEOTIDE SEQUENCE</scope>
</reference>
<dbReference type="Pfam" id="PF15071">
    <property type="entry name" value="TMEM220"/>
    <property type="match status" value="1"/>
</dbReference>
<accession>A0A8X6FUJ5</accession>
<gene>
    <name evidence="2" type="primary">AVEN_106130_1</name>
    <name evidence="2" type="ORF">TNCT_103292</name>
</gene>
<feature type="transmembrane region" description="Helical" evidence="1">
    <location>
        <begin position="41"/>
        <end position="62"/>
    </location>
</feature>
<dbReference type="EMBL" id="BMAO01033432">
    <property type="protein sequence ID" value="GFQ89512.1"/>
    <property type="molecule type" value="Genomic_DNA"/>
</dbReference>
<dbReference type="Proteomes" id="UP000887116">
    <property type="component" value="Unassembled WGS sequence"/>
</dbReference>
<protein>
    <recommendedName>
        <fullName evidence="4">Transmembrane protein 220</fullName>
    </recommendedName>
</protein>
<keyword evidence="1" id="KW-0472">Membrane</keyword>
<keyword evidence="3" id="KW-1185">Reference proteome</keyword>
<proteinExistence type="predicted"/>